<protein>
    <submittedName>
        <fullName evidence="6">Mono/diheme cytochrome c family protein</fullName>
    </submittedName>
</protein>
<dbReference type="PROSITE" id="PS51257">
    <property type="entry name" value="PROKAR_LIPOPROTEIN"/>
    <property type="match status" value="1"/>
</dbReference>
<keyword evidence="7" id="KW-1185">Reference proteome</keyword>
<comment type="caution">
    <text evidence="6">The sequence shown here is derived from an EMBL/GenBank/DDBJ whole genome shotgun (WGS) entry which is preliminary data.</text>
</comment>
<feature type="domain" description="Cytochrome c" evidence="5">
    <location>
        <begin position="531"/>
        <end position="646"/>
    </location>
</feature>
<feature type="chain" id="PRO_5046707203" evidence="4">
    <location>
        <begin position="24"/>
        <end position="648"/>
    </location>
</feature>
<keyword evidence="4" id="KW-0732">Signal</keyword>
<dbReference type="PROSITE" id="PS51007">
    <property type="entry name" value="CYTC"/>
    <property type="match status" value="1"/>
</dbReference>
<gene>
    <name evidence="6" type="ORF">J2X15_002236</name>
</gene>
<dbReference type="InterPro" id="IPR009056">
    <property type="entry name" value="Cyt_c-like_dom"/>
</dbReference>
<dbReference type="Gene3D" id="2.60.40.10">
    <property type="entry name" value="Immunoglobulins"/>
    <property type="match status" value="1"/>
</dbReference>
<dbReference type="SUPFAM" id="SSF49299">
    <property type="entry name" value="PKD domain"/>
    <property type="match status" value="1"/>
</dbReference>
<reference evidence="6 7" key="1">
    <citation type="submission" date="2023-07" db="EMBL/GenBank/DDBJ databases">
        <title>Sorghum-associated microbial communities from plants grown in Nebraska, USA.</title>
        <authorList>
            <person name="Schachtman D."/>
        </authorList>
    </citation>
    <scope>NUCLEOTIDE SEQUENCE [LARGE SCALE GENOMIC DNA]</scope>
    <source>
        <strain evidence="6 7">BE308</strain>
    </source>
</reference>
<keyword evidence="1 3" id="KW-0479">Metal-binding</keyword>
<evidence type="ECO:0000256" key="4">
    <source>
        <dbReference type="SAM" id="SignalP"/>
    </source>
</evidence>
<evidence type="ECO:0000256" key="2">
    <source>
        <dbReference type="ARBA" id="ARBA00023004"/>
    </source>
</evidence>
<evidence type="ECO:0000256" key="1">
    <source>
        <dbReference type="ARBA" id="ARBA00022723"/>
    </source>
</evidence>
<evidence type="ECO:0000259" key="5">
    <source>
        <dbReference type="PROSITE" id="PS51007"/>
    </source>
</evidence>
<evidence type="ECO:0000256" key="3">
    <source>
        <dbReference type="PROSITE-ProRule" id="PRU00433"/>
    </source>
</evidence>
<dbReference type="InterPro" id="IPR035986">
    <property type="entry name" value="PKD_dom_sf"/>
</dbReference>
<evidence type="ECO:0000313" key="6">
    <source>
        <dbReference type="EMBL" id="MDR7306950.1"/>
    </source>
</evidence>
<proteinExistence type="predicted"/>
<evidence type="ECO:0000313" key="7">
    <source>
        <dbReference type="Proteomes" id="UP001268089"/>
    </source>
</evidence>
<feature type="signal peptide" evidence="4">
    <location>
        <begin position="1"/>
        <end position="23"/>
    </location>
</feature>
<dbReference type="Proteomes" id="UP001268089">
    <property type="component" value="Unassembled WGS sequence"/>
</dbReference>
<keyword evidence="2 3" id="KW-0408">Iron</keyword>
<keyword evidence="3" id="KW-0349">Heme</keyword>
<name>A0ABU1ZN16_9BURK</name>
<sequence length="648" mass="68626">MKLTSFFKSCVALTVLALLSACGGGGGGSSSSSTATTEGPAGPNSFLLFPNPQKQDDASLEVNAAAYANGYYQAIDPANERTTLADFKSKNQFGTGGNEVSIIIGDQRDLGYGRKMTGRQNADGSIAFVVENYLVGGYGAYTPLNVEAAVRSEARWHIGTNGIEFSPGPLAGTKFVKFYTFDPVTQQRLTVANLDGRGSKAMPTVCISCHGGRGDPLTPTGLFPKLMNSVSGERGDIGAQTHPFEPASFDFSTIGGYTRSVLEANIKELNKMVLCTYPIPASETAGTFDGCRRAATQNEYQGTAAAHIKHMYGGNNLPNALSETTNTYMPGDWQSLGRGTLYSTTVTESCRVCHSLRGTGNQSDIDFESFTKFDGFADRIKAHVIDRGNMPLAKLVYDKFWTTSAMNSEMVTYLAGTAYSADASKQPGRPVADPGPDRVVQTLTPTLSAAMSLYSSTYAWTVTSVPGGQTALLSSSTASNPTLTVSASGTYQVQLVTGNGSTSSTAKTLTVVVDTALAYDPSLLRFSDIKAILQTGGQVAGQCTQCHKSGGNGTVTPPIWYSDIDRNGVNGIEATNDKSTDDNHWFYKELRGRINFTDIAASPLLRKPSGNHHNGGLIAGFNASLTPGAAGRSDYDKILGWILNGAPE</sequence>
<organism evidence="6 7">
    <name type="scientific">Rhodoferax saidenbachensis</name>
    <dbReference type="NCBI Taxonomy" id="1484693"/>
    <lineage>
        <taxon>Bacteria</taxon>
        <taxon>Pseudomonadati</taxon>
        <taxon>Pseudomonadota</taxon>
        <taxon>Betaproteobacteria</taxon>
        <taxon>Burkholderiales</taxon>
        <taxon>Comamonadaceae</taxon>
        <taxon>Rhodoferax</taxon>
    </lineage>
</organism>
<dbReference type="CDD" id="cd00146">
    <property type="entry name" value="PKD"/>
    <property type="match status" value="1"/>
</dbReference>
<dbReference type="InterPro" id="IPR013783">
    <property type="entry name" value="Ig-like_fold"/>
</dbReference>
<dbReference type="RefSeq" id="WP_310342700.1">
    <property type="nucleotide sequence ID" value="NZ_JAVDXO010000004.1"/>
</dbReference>
<dbReference type="EMBL" id="JAVDXO010000004">
    <property type="protein sequence ID" value="MDR7306950.1"/>
    <property type="molecule type" value="Genomic_DNA"/>
</dbReference>
<accession>A0ABU1ZN16</accession>